<organism evidence="1 2">
    <name type="scientific">Photobacterium aphoticum</name>
    <dbReference type="NCBI Taxonomy" id="754436"/>
    <lineage>
        <taxon>Bacteria</taxon>
        <taxon>Pseudomonadati</taxon>
        <taxon>Pseudomonadota</taxon>
        <taxon>Gammaproteobacteria</taxon>
        <taxon>Vibrionales</taxon>
        <taxon>Vibrionaceae</taxon>
        <taxon>Photobacterium</taxon>
    </lineage>
</organism>
<proteinExistence type="predicted"/>
<comment type="caution">
    <text evidence="1">The sequence shown here is derived from an EMBL/GenBank/DDBJ whole genome shotgun (WGS) entry which is preliminary data.</text>
</comment>
<name>A0A090QT76_9GAMM</name>
<evidence type="ECO:0000313" key="2">
    <source>
        <dbReference type="Proteomes" id="UP000029227"/>
    </source>
</evidence>
<dbReference type="EMBL" id="BBMN01000005">
    <property type="protein sequence ID" value="GAL05004.1"/>
    <property type="molecule type" value="Genomic_DNA"/>
</dbReference>
<gene>
    <name evidence="1" type="ORF">JCM19237_4370</name>
</gene>
<reference evidence="1 2" key="1">
    <citation type="journal article" date="2014" name="Genome Announc.">
        <title>Draft Genome Sequences of Two Vibrionaceae Species, Vibrio ponticus C121 and Photobacterium aphoticum C119, Isolated as Coral Reef Microbiota.</title>
        <authorList>
            <person name="Al-saari N."/>
            <person name="Meirelles P.M."/>
            <person name="Mino S."/>
            <person name="Suda W."/>
            <person name="Oshima K."/>
            <person name="Hattori M."/>
            <person name="Ohkuma M."/>
            <person name="Thompson F.L."/>
            <person name="Gomez-Gil B."/>
            <person name="Sawabe T."/>
            <person name="Sawabe T."/>
        </authorList>
    </citation>
    <scope>NUCLEOTIDE SEQUENCE [LARGE SCALE GENOMIC DNA]</scope>
    <source>
        <strain evidence="1 2">JCM 19237</strain>
    </source>
</reference>
<accession>A0A090QT76</accession>
<sequence>MTCRPSGKVARNGAACAGWNIPDNHMPRKSITRQPPFSLSWYQAIVTLFPPCLALHAVTPLLHYLTSHYLIKHADRHFA</sequence>
<dbReference type="AlphaFoldDB" id="A0A090QT76"/>
<evidence type="ECO:0000313" key="1">
    <source>
        <dbReference type="EMBL" id="GAL05004.1"/>
    </source>
</evidence>
<dbReference type="Proteomes" id="UP000029227">
    <property type="component" value="Unassembled WGS sequence"/>
</dbReference>
<protein>
    <submittedName>
        <fullName evidence="1">Uncharacterized protein</fullName>
    </submittedName>
</protein>